<accession>A0ACB8QC68</accession>
<feature type="non-terminal residue" evidence="1">
    <location>
        <position position="1"/>
    </location>
</feature>
<sequence>DGQPDSQRKRWWHFVPLALTVFFILLPHPSVLHILIYYHLITLHAPYYFIVHLAVLYALTFAALCYLIVLAVRDPGPIPQPTPKDADAEVSLADALLDSPEEDDYLLPGRWCRICWAPKPERAHHCSACGRCVLKMDHHCPWIGAKCVGHRTYPAFLFFLLAITLYASYATALAIHGLVFVFQNPISLDNQTPLHMLFLAVMGVAFSLVVGSFFAYHVYLVLTNQTTIEHISPFLLLRLLPQLPAHSKLSSPPIEHELSSAQRRIVRSAHGAIRPYDLGWRRNVAGVLGGGWRRALGGCSAGDGRTFGRGPRCEEMLARLALEL</sequence>
<dbReference type="EMBL" id="MU273687">
    <property type="protein sequence ID" value="KAI0029265.1"/>
    <property type="molecule type" value="Genomic_DNA"/>
</dbReference>
<gene>
    <name evidence="1" type="ORF">K488DRAFT_29305</name>
</gene>
<protein>
    <submittedName>
        <fullName evidence="1">DHHC palmitoyltransferase-domain-containing protein</fullName>
    </submittedName>
</protein>
<evidence type="ECO:0000313" key="1">
    <source>
        <dbReference type="EMBL" id="KAI0029265.1"/>
    </source>
</evidence>
<reference evidence="1" key="1">
    <citation type="submission" date="2021-02" db="EMBL/GenBank/DDBJ databases">
        <authorList>
            <consortium name="DOE Joint Genome Institute"/>
            <person name="Ahrendt S."/>
            <person name="Looney B.P."/>
            <person name="Miyauchi S."/>
            <person name="Morin E."/>
            <person name="Drula E."/>
            <person name="Courty P.E."/>
            <person name="Chicoki N."/>
            <person name="Fauchery L."/>
            <person name="Kohler A."/>
            <person name="Kuo A."/>
            <person name="Labutti K."/>
            <person name="Pangilinan J."/>
            <person name="Lipzen A."/>
            <person name="Riley R."/>
            <person name="Andreopoulos W."/>
            <person name="He G."/>
            <person name="Johnson J."/>
            <person name="Barry K.W."/>
            <person name="Grigoriev I.V."/>
            <person name="Nagy L."/>
            <person name="Hibbett D."/>
            <person name="Henrissat B."/>
            <person name="Matheny P.B."/>
            <person name="Labbe J."/>
            <person name="Martin F."/>
        </authorList>
    </citation>
    <scope>NUCLEOTIDE SEQUENCE</scope>
    <source>
        <strain evidence="1">EC-137</strain>
    </source>
</reference>
<keyword evidence="2" id="KW-1185">Reference proteome</keyword>
<comment type="caution">
    <text evidence="1">The sequence shown here is derived from an EMBL/GenBank/DDBJ whole genome shotgun (WGS) entry which is preliminary data.</text>
</comment>
<feature type="non-terminal residue" evidence="1">
    <location>
        <position position="324"/>
    </location>
</feature>
<evidence type="ECO:0000313" key="2">
    <source>
        <dbReference type="Proteomes" id="UP000814128"/>
    </source>
</evidence>
<proteinExistence type="predicted"/>
<name>A0ACB8QC68_9AGAM</name>
<reference evidence="1" key="2">
    <citation type="journal article" date="2022" name="New Phytol.">
        <title>Evolutionary transition to the ectomycorrhizal habit in the genomes of a hyperdiverse lineage of mushroom-forming fungi.</title>
        <authorList>
            <person name="Looney B."/>
            <person name="Miyauchi S."/>
            <person name="Morin E."/>
            <person name="Drula E."/>
            <person name="Courty P.E."/>
            <person name="Kohler A."/>
            <person name="Kuo A."/>
            <person name="LaButti K."/>
            <person name="Pangilinan J."/>
            <person name="Lipzen A."/>
            <person name="Riley R."/>
            <person name="Andreopoulos W."/>
            <person name="He G."/>
            <person name="Johnson J."/>
            <person name="Nolan M."/>
            <person name="Tritt A."/>
            <person name="Barry K.W."/>
            <person name="Grigoriev I.V."/>
            <person name="Nagy L.G."/>
            <person name="Hibbett D."/>
            <person name="Henrissat B."/>
            <person name="Matheny P.B."/>
            <person name="Labbe J."/>
            <person name="Martin F.M."/>
        </authorList>
    </citation>
    <scope>NUCLEOTIDE SEQUENCE</scope>
    <source>
        <strain evidence="1">EC-137</strain>
    </source>
</reference>
<organism evidence="1 2">
    <name type="scientific">Vararia minispora EC-137</name>
    <dbReference type="NCBI Taxonomy" id="1314806"/>
    <lineage>
        <taxon>Eukaryota</taxon>
        <taxon>Fungi</taxon>
        <taxon>Dikarya</taxon>
        <taxon>Basidiomycota</taxon>
        <taxon>Agaricomycotina</taxon>
        <taxon>Agaricomycetes</taxon>
        <taxon>Russulales</taxon>
        <taxon>Lachnocladiaceae</taxon>
        <taxon>Vararia</taxon>
    </lineage>
</organism>
<dbReference type="Proteomes" id="UP000814128">
    <property type="component" value="Unassembled WGS sequence"/>
</dbReference>